<protein>
    <submittedName>
        <fullName evidence="2">Ribosomal protein L5</fullName>
    </submittedName>
</protein>
<organism evidence="1 2">
    <name type="scientific">Heterorhabditis bacteriophora</name>
    <name type="common">Entomopathogenic nematode worm</name>
    <dbReference type="NCBI Taxonomy" id="37862"/>
    <lineage>
        <taxon>Eukaryota</taxon>
        <taxon>Metazoa</taxon>
        <taxon>Ecdysozoa</taxon>
        <taxon>Nematoda</taxon>
        <taxon>Chromadorea</taxon>
        <taxon>Rhabditida</taxon>
        <taxon>Rhabditina</taxon>
        <taxon>Rhabditomorpha</taxon>
        <taxon>Strongyloidea</taxon>
        <taxon>Heterorhabditidae</taxon>
        <taxon>Heterorhabditis</taxon>
    </lineage>
</organism>
<sequence length="211" mass="25419">MLLKLGVGLKGVIFQDCVVKLSKNMNFIKFSDFSDWRKQQKLKSGIRLKKKLNNQYETIIGNRGPRIKIHTRWHHHLLPLGHNNSVYIQIKKVTNWMRDSKWIIVEHDFEENSTFSCSLSWQICLLWLKVNFMSHYYSKYIFKTYFDEKTFVSEIGTFDRKFNAEYNFKNFHFKISYERESKKIALDCSRLLSWQFMLLATRPHCRSQDQV</sequence>
<reference evidence="2" key="1">
    <citation type="submission" date="2016-11" db="UniProtKB">
        <authorList>
            <consortium name="WormBaseParasite"/>
        </authorList>
    </citation>
    <scope>IDENTIFICATION</scope>
</reference>
<dbReference type="AlphaFoldDB" id="A0A1I7WAI1"/>
<proteinExistence type="predicted"/>
<name>A0A1I7WAI1_HETBA</name>
<dbReference type="Proteomes" id="UP000095283">
    <property type="component" value="Unplaced"/>
</dbReference>
<evidence type="ECO:0000313" key="1">
    <source>
        <dbReference type="Proteomes" id="UP000095283"/>
    </source>
</evidence>
<keyword evidence="1" id="KW-1185">Reference proteome</keyword>
<accession>A0A1I7WAI1</accession>
<evidence type="ECO:0000313" key="2">
    <source>
        <dbReference type="WBParaSite" id="Hba_01699"/>
    </source>
</evidence>
<dbReference type="WBParaSite" id="Hba_01699">
    <property type="protein sequence ID" value="Hba_01699"/>
    <property type="gene ID" value="Hba_01699"/>
</dbReference>